<dbReference type="AlphaFoldDB" id="A0A0B7FG68"/>
<feature type="domain" description="F-box" evidence="1">
    <location>
        <begin position="5"/>
        <end position="53"/>
    </location>
</feature>
<dbReference type="EMBL" id="LN679122">
    <property type="protein sequence ID" value="CEL56590.1"/>
    <property type="molecule type" value="Genomic_DNA"/>
</dbReference>
<dbReference type="SUPFAM" id="SSF81383">
    <property type="entry name" value="F-box domain"/>
    <property type="match status" value="1"/>
</dbReference>
<dbReference type="SUPFAM" id="SSF50998">
    <property type="entry name" value="Quinoprotein alcohol dehydrogenase-like"/>
    <property type="match status" value="1"/>
</dbReference>
<evidence type="ECO:0000313" key="3">
    <source>
        <dbReference type="Proteomes" id="UP000059188"/>
    </source>
</evidence>
<dbReference type="CDD" id="cd09917">
    <property type="entry name" value="F-box_SF"/>
    <property type="match status" value="1"/>
</dbReference>
<organism evidence="2 3">
    <name type="scientific">Thanatephorus cucumeris (strain AG1-IB / isolate 7/3/14)</name>
    <name type="common">Lettuce bottom rot fungus</name>
    <name type="synonym">Rhizoctonia solani</name>
    <dbReference type="NCBI Taxonomy" id="1108050"/>
    <lineage>
        <taxon>Eukaryota</taxon>
        <taxon>Fungi</taxon>
        <taxon>Dikarya</taxon>
        <taxon>Basidiomycota</taxon>
        <taxon>Agaricomycotina</taxon>
        <taxon>Agaricomycetes</taxon>
        <taxon>Cantharellales</taxon>
        <taxon>Ceratobasidiaceae</taxon>
        <taxon>Rhizoctonia</taxon>
        <taxon>Rhizoctonia solani AG-1</taxon>
    </lineage>
</organism>
<sequence>MAVSASTYESLPPECLLRIIAFLNLPDIISLLRTSRLWNSVIAENEQVVYHRLANNWDSTDRALNSLADALGNWGSPDAKRIRTWKQYFQLQVATERRWNGKGRAYSSPDVFETAQRNQVHRIKIDTEKSLLVMSGQDERDQNGSLVVHCLRDPTRPALFCLDQISVYAHVEMSNGFVVFTCGADAPDSLEVWRWAEDQDVDPLDSAPTERQQELYENAMINVGHDSDRRGLLVPMGVLKHSDETRASRLVYPTVCVGNRLGDLLSLWDVRTRKITQTIDIEPSVYIRYRMSYVDVNESHVFVATHTVSVYSRDTGQRVFYLDESHLAQITTFVSAPSPTLSKGLTFTSRDLPGYTIAGRPMISGHRPWDIVVAVHVSPDGNDFVAITSRGHILHMSGLKTGTGTSVDETASHPSIRLRISATQAQDYLENLAYDGQRILAYGDMGLCLLNLEDRPLNPFVVQLGDGIIGELYPFPAKILNLVDPFGGRGEYGDCSCLQMTRDTCWVAWTVHYNQGRWHDLFDSNRKTVGMIDFAREMGD</sequence>
<dbReference type="SMART" id="SM00256">
    <property type="entry name" value="FBOX"/>
    <property type="match status" value="1"/>
</dbReference>
<gene>
    <name evidence="2" type="ORF">RSOLAG1IB_07939</name>
</gene>
<dbReference type="STRING" id="1108050.A0A0B7FG68"/>
<evidence type="ECO:0000259" key="1">
    <source>
        <dbReference type="PROSITE" id="PS50181"/>
    </source>
</evidence>
<name>A0A0B7FG68_THACB</name>
<protein>
    <recommendedName>
        <fullName evidence="1">F-box domain-containing protein</fullName>
    </recommendedName>
</protein>
<dbReference type="Pfam" id="PF12937">
    <property type="entry name" value="F-box-like"/>
    <property type="match status" value="1"/>
</dbReference>
<accession>A0A0B7FG68</accession>
<proteinExistence type="predicted"/>
<reference evidence="2 3" key="1">
    <citation type="submission" date="2014-11" db="EMBL/GenBank/DDBJ databases">
        <authorList>
            <person name="Wibberg Daniel"/>
        </authorList>
    </citation>
    <scope>NUCLEOTIDE SEQUENCE [LARGE SCALE GENOMIC DNA]</scope>
    <source>
        <strain evidence="2">Rhizoctonia solani AG1-IB 7/3/14</strain>
    </source>
</reference>
<dbReference type="InterPro" id="IPR011047">
    <property type="entry name" value="Quinoprotein_ADH-like_sf"/>
</dbReference>
<dbReference type="InterPro" id="IPR001810">
    <property type="entry name" value="F-box_dom"/>
</dbReference>
<keyword evidence="3" id="KW-1185">Reference proteome</keyword>
<dbReference type="OrthoDB" id="550575at2759"/>
<dbReference type="Gene3D" id="1.20.1280.50">
    <property type="match status" value="1"/>
</dbReference>
<dbReference type="Proteomes" id="UP000059188">
    <property type="component" value="Unassembled WGS sequence"/>
</dbReference>
<dbReference type="PROSITE" id="PS50181">
    <property type="entry name" value="FBOX"/>
    <property type="match status" value="1"/>
</dbReference>
<evidence type="ECO:0000313" key="2">
    <source>
        <dbReference type="EMBL" id="CEL56590.1"/>
    </source>
</evidence>
<dbReference type="InterPro" id="IPR036047">
    <property type="entry name" value="F-box-like_dom_sf"/>
</dbReference>